<accession>A0A5K1JUT7</accession>
<feature type="compositionally biased region" description="Low complexity" evidence="1">
    <location>
        <begin position="39"/>
        <end position="71"/>
    </location>
</feature>
<feature type="region of interest" description="Disordered" evidence="1">
    <location>
        <begin position="368"/>
        <end position="412"/>
    </location>
</feature>
<feature type="compositionally biased region" description="Basic and acidic residues" evidence="1">
    <location>
        <begin position="486"/>
        <end position="495"/>
    </location>
</feature>
<feature type="region of interest" description="Disordered" evidence="1">
    <location>
        <begin position="427"/>
        <end position="462"/>
    </location>
</feature>
<evidence type="ECO:0000256" key="1">
    <source>
        <dbReference type="SAM" id="MobiDB-lite"/>
    </source>
</evidence>
<feature type="compositionally biased region" description="Low complexity" evidence="1">
    <location>
        <begin position="368"/>
        <end position="403"/>
    </location>
</feature>
<name>A0A5K1JUT7_9APHY</name>
<keyword evidence="2" id="KW-0548">Nucleotidyltransferase</keyword>
<protein>
    <submittedName>
        <fullName evidence="2">DNA polymerase (EC)</fullName>
        <ecNumber evidence="2">2.7.7.7</ecNumber>
    </submittedName>
</protein>
<keyword evidence="2" id="KW-0808">Transferase</keyword>
<dbReference type="EC" id="2.7.7.7" evidence="2"/>
<evidence type="ECO:0000313" key="2">
    <source>
        <dbReference type="EMBL" id="VWO95864.1"/>
    </source>
</evidence>
<reference evidence="2" key="1">
    <citation type="submission" date="2019-10" db="EMBL/GenBank/DDBJ databases">
        <authorList>
            <person name="Nor Muhammad N."/>
        </authorList>
    </citation>
    <scope>NUCLEOTIDE SEQUENCE</scope>
</reference>
<feature type="region of interest" description="Disordered" evidence="1">
    <location>
        <begin position="83"/>
        <end position="117"/>
    </location>
</feature>
<sequence>MSCHRLSTGPHTITPFLLGSDVSRPDDPNRPPDQPPPGSSTSPTHQARSPPDPSPDLSRSSSARSARRSSSFLPSFRLAAFSSDRDRDRDRRDSDRRSRDMRSSRSSKDSQPKPKPLLVLKLSGSSFLDTVIRDDKTKDPLYILETASENTSIYRLDHIRDEPIKAATVQWPVHPVRVKNKSGRSIQFGIGSWREAEDVLKTGPLGNTAIRKFSLPHYPNSLKWKLIPGNCFCCVTNAIKGPVAVLDAATLSAPPRLKIYDSLIDKETARSQDNYKGIPTIFLDYLVTTALLLVTDVQEWLDRPREARIPGGNSYTVQRWLALIHNRPAPPEPEHPTVDLSLTVSSTPPHSATIPSPGGIWETRSGVTSLSGSNGSGSGASYLGDPFTPTTPATPVTPATSFSRSMEEVPPVPPVPGSIPLPPKLAQEHQGYASHLSQRPHTAPELEDTSRRRHSASEFGRYMPSMDEDVLPASMHPYAQAYTSQRGRETSDRGDLAGQTRELSVSGAGPSTAHSNMHVRAPSQPAPDYDRHSFANMAPPMPTLPPLPTPQGVAGSGMRSPQSGSGRRVLTVVNGDANSLPTEDPGRVLPGDRRVRQQQPRMSTYADSVYEMPPPRMTPSTSRCPQSHICPDNHHYLIHRRGRAHLSSRSPLCTRH</sequence>
<feature type="region of interest" description="Disordered" evidence="1">
    <location>
        <begin position="483"/>
        <end position="526"/>
    </location>
</feature>
<proteinExistence type="predicted"/>
<feature type="region of interest" description="Disordered" evidence="1">
    <location>
        <begin position="1"/>
        <end position="71"/>
    </location>
</feature>
<dbReference type="AlphaFoldDB" id="A0A5K1JUT7"/>
<feature type="compositionally biased region" description="Basic and acidic residues" evidence="1">
    <location>
        <begin position="584"/>
        <end position="595"/>
    </location>
</feature>
<dbReference type="EMBL" id="LR725170">
    <property type="protein sequence ID" value="VWO95864.1"/>
    <property type="molecule type" value="Genomic_DNA"/>
</dbReference>
<feature type="region of interest" description="Disordered" evidence="1">
    <location>
        <begin position="576"/>
        <end position="600"/>
    </location>
</feature>
<organism evidence="2">
    <name type="scientific">Ganoderma boninense</name>
    <dbReference type="NCBI Taxonomy" id="34458"/>
    <lineage>
        <taxon>Eukaryota</taxon>
        <taxon>Fungi</taxon>
        <taxon>Dikarya</taxon>
        <taxon>Basidiomycota</taxon>
        <taxon>Agaricomycotina</taxon>
        <taxon>Agaricomycetes</taxon>
        <taxon>Polyporales</taxon>
        <taxon>Polyporaceae</taxon>
        <taxon>Ganoderma</taxon>
    </lineage>
</organism>
<gene>
    <name evidence="2" type="primary">G4NL37</name>
</gene>
<feature type="compositionally biased region" description="Basic and acidic residues" evidence="1">
    <location>
        <begin position="83"/>
        <end position="112"/>
    </location>
</feature>
<dbReference type="GO" id="GO:0003887">
    <property type="term" value="F:DNA-directed DNA polymerase activity"/>
    <property type="evidence" value="ECO:0007669"/>
    <property type="project" value="UniProtKB-EC"/>
</dbReference>